<protein>
    <submittedName>
        <fullName evidence="1">Uncharacterized protein</fullName>
    </submittedName>
</protein>
<sequence length="256" mass="29936">MNSCKTQFICPKCQSLIGEEKQEKYLECESCHTELSNESMLRSGSYFITFDIRYMINSLLKSEDVSECLYRNLLKRNANNQVFQQDICDGESYKTLGLQEFDFSLSLNTDGVSPFRSSKFSFWPILISLNELDYGLRRQNTLIVALWCGKQFASFCYAPMFIADSVARCAVQGLNQFNGKYGCPWCLIPGETHWCDDEYRSRKWVYRFQECVIRTQPQFLEDLDIFSRKLESRDFKEESYNVPTMKVHFILGDNCK</sequence>
<evidence type="ECO:0000313" key="2">
    <source>
        <dbReference type="Proteomes" id="UP000708208"/>
    </source>
</evidence>
<name>A0A8J2PDP6_9HEXA</name>
<dbReference type="OrthoDB" id="8194903at2759"/>
<dbReference type="EMBL" id="CAJVCH010403714">
    <property type="protein sequence ID" value="CAG7817798.1"/>
    <property type="molecule type" value="Genomic_DNA"/>
</dbReference>
<evidence type="ECO:0000313" key="1">
    <source>
        <dbReference type="EMBL" id="CAG7817798.1"/>
    </source>
</evidence>
<feature type="non-terminal residue" evidence="1">
    <location>
        <position position="1"/>
    </location>
</feature>
<dbReference type="AlphaFoldDB" id="A0A8J2PDP6"/>
<keyword evidence="2" id="KW-1185">Reference proteome</keyword>
<proteinExistence type="predicted"/>
<dbReference type="Proteomes" id="UP000708208">
    <property type="component" value="Unassembled WGS sequence"/>
</dbReference>
<accession>A0A8J2PDP6</accession>
<gene>
    <name evidence="1" type="ORF">AFUS01_LOCUS28344</name>
</gene>
<comment type="caution">
    <text evidence="1">The sequence shown here is derived from an EMBL/GenBank/DDBJ whole genome shotgun (WGS) entry which is preliminary data.</text>
</comment>
<organism evidence="1 2">
    <name type="scientific">Allacma fusca</name>
    <dbReference type="NCBI Taxonomy" id="39272"/>
    <lineage>
        <taxon>Eukaryota</taxon>
        <taxon>Metazoa</taxon>
        <taxon>Ecdysozoa</taxon>
        <taxon>Arthropoda</taxon>
        <taxon>Hexapoda</taxon>
        <taxon>Collembola</taxon>
        <taxon>Symphypleona</taxon>
        <taxon>Sminthuridae</taxon>
        <taxon>Allacma</taxon>
    </lineage>
</organism>
<reference evidence="1" key="1">
    <citation type="submission" date="2021-06" db="EMBL/GenBank/DDBJ databases">
        <authorList>
            <person name="Hodson N. C."/>
            <person name="Mongue J. A."/>
            <person name="Jaron S. K."/>
        </authorList>
    </citation>
    <scope>NUCLEOTIDE SEQUENCE</scope>
</reference>